<dbReference type="EMBL" id="MLYV02000033">
    <property type="protein sequence ID" value="PSS37682.1"/>
    <property type="molecule type" value="Genomic_DNA"/>
</dbReference>
<sequence>MSSPLTPLHSPRPATVSPRTNLHSPSDTHADRRPSGLPDLLQDEQLLARYSLRTRKAKQVNPYEYDKMLYKRQMRANPDAIVKVVSPPQRKHRERSGEQMRDSDADVDPQDLDLDRSDDDRPVRQRSKSAGIKAAEAHHLPPGPGDRSSMYSGGNSWYPSAFNDSSSSEEGEIVPVTRNAPPGRERQPKRRRKRRFPMAREVPQAGPHRSKVREAIFYVIAARTKQCLL</sequence>
<dbReference type="Proteomes" id="UP000186601">
    <property type="component" value="Unassembled WGS sequence"/>
</dbReference>
<reference evidence="2 3" key="1">
    <citation type="submission" date="2018-02" db="EMBL/GenBank/DDBJ databases">
        <title>Genome sequence of the basidiomycete white-rot fungus Phlebia centrifuga.</title>
        <authorList>
            <person name="Granchi Z."/>
            <person name="Peng M."/>
            <person name="de Vries R.P."/>
            <person name="Hilden K."/>
            <person name="Makela M.R."/>
            <person name="Grigoriev I."/>
            <person name="Riley R."/>
        </authorList>
    </citation>
    <scope>NUCLEOTIDE SEQUENCE [LARGE SCALE GENOMIC DNA]</scope>
    <source>
        <strain evidence="2 3">FBCC195</strain>
    </source>
</reference>
<accession>A0A2R6S5Z1</accession>
<evidence type="ECO:0000256" key="1">
    <source>
        <dbReference type="SAM" id="MobiDB-lite"/>
    </source>
</evidence>
<keyword evidence="3" id="KW-1185">Reference proteome</keyword>
<evidence type="ECO:0000313" key="2">
    <source>
        <dbReference type="EMBL" id="PSS37682.1"/>
    </source>
</evidence>
<organism evidence="2 3">
    <name type="scientific">Hermanssonia centrifuga</name>
    <dbReference type="NCBI Taxonomy" id="98765"/>
    <lineage>
        <taxon>Eukaryota</taxon>
        <taxon>Fungi</taxon>
        <taxon>Dikarya</taxon>
        <taxon>Basidiomycota</taxon>
        <taxon>Agaricomycotina</taxon>
        <taxon>Agaricomycetes</taxon>
        <taxon>Polyporales</taxon>
        <taxon>Meruliaceae</taxon>
        <taxon>Hermanssonia</taxon>
    </lineage>
</organism>
<feature type="compositionally biased region" description="Basic and acidic residues" evidence="1">
    <location>
        <begin position="95"/>
        <end position="104"/>
    </location>
</feature>
<proteinExistence type="predicted"/>
<feature type="region of interest" description="Disordered" evidence="1">
    <location>
        <begin position="55"/>
        <end position="208"/>
    </location>
</feature>
<comment type="caution">
    <text evidence="2">The sequence shown here is derived from an EMBL/GenBank/DDBJ whole genome shotgun (WGS) entry which is preliminary data.</text>
</comment>
<dbReference type="STRING" id="98765.A0A2R6S5Z1"/>
<dbReference type="OrthoDB" id="2692808at2759"/>
<name>A0A2R6S5Z1_9APHY</name>
<feature type="compositionally biased region" description="Basic and acidic residues" evidence="1">
    <location>
        <begin position="113"/>
        <end position="123"/>
    </location>
</feature>
<dbReference type="AlphaFoldDB" id="A0A2R6S5Z1"/>
<feature type="compositionally biased region" description="Polar residues" evidence="1">
    <location>
        <begin position="149"/>
        <end position="166"/>
    </location>
</feature>
<feature type="compositionally biased region" description="Basic residues" evidence="1">
    <location>
        <begin position="187"/>
        <end position="197"/>
    </location>
</feature>
<feature type="region of interest" description="Disordered" evidence="1">
    <location>
        <begin position="1"/>
        <end position="42"/>
    </location>
</feature>
<evidence type="ECO:0000313" key="3">
    <source>
        <dbReference type="Proteomes" id="UP000186601"/>
    </source>
</evidence>
<gene>
    <name evidence="2" type="ORF">PHLCEN_2v506</name>
</gene>
<protein>
    <submittedName>
        <fullName evidence="2">Uncharacterized protein</fullName>
    </submittedName>
</protein>